<dbReference type="PROSITE" id="PS00210">
    <property type="entry name" value="HEMOCYANIN_2"/>
    <property type="match status" value="1"/>
</dbReference>
<dbReference type="InterPro" id="IPR005203">
    <property type="entry name" value="Hemocyanin_C"/>
</dbReference>
<accession>Q7Z1F6</accession>
<dbReference type="PANTHER" id="PTHR11511:SF5">
    <property type="entry name" value="FAT-BODY PROTEIN 1-RELATED"/>
    <property type="match status" value="1"/>
</dbReference>
<sequence>MKPGSGPSWLRPCVPLPVLGEVPIAKIQKDVLLLLAHINQPPVYPQWTKIFESYNVSKHLSDYSNPEVVHEFELYESYGWLPKEEIFSVMYQPHLNQSIVLFELLYYAKTYEVFYNTAVWARHYFNEGLFLYAFSLAVVHRPDMEKVFFPIYEIYPYYFYNVEVIQQAYKLKHMHNTQHPISVYDSNYGYTIKANYSGYYLNLHPEQSLSYYLEDVGINAFYYYYNLYYPFWMSSKEYGFASVNRGEEYIFLHQQLLARYYLERLSNGFGEIPYFNWELPIETPLYYPSLEYPNGLEFPYRPPFVKLQEYYYNYGQTWTWRSKYGYSYSLIQQWENRILTAIDSGILSVHGEKVNLYDEDALDTIGNLIEGNPDSPNNKFYGMIWLYARHLLGSYQPLHTYQILPSALEHFETSLRDPMFYQLYKKILILFYTYMYKLPFHSYKDLMFSGVDISNVEFDKLVTYDDYFYSDISNAVYDTYDELLQDSFHIRVAQPRLNHKPFNYKINVKSEKAVQSVVKIFLAPMYDEYNRQVNLTYNFMNVVLLDYFVHDLTPGANVISRNSFDSQLYGKDPLSYHEIYQMMLNAEGGKGSWSADQYYWYFPHRYMLPQGTASGMPFQLYIVMYPYVPEKSEGSTSSNVFESYFYPMVGGHQFIDSYPLLWPFDKPIIYEKFWYDVPNFYSYVAKIYHEEVNVAH</sequence>
<dbReference type="SUPFAM" id="SSF81296">
    <property type="entry name" value="E set domains"/>
    <property type="match status" value="1"/>
</dbReference>
<evidence type="ECO:0000259" key="3">
    <source>
        <dbReference type="Pfam" id="PF03722"/>
    </source>
</evidence>
<dbReference type="SUPFAM" id="SSF48056">
    <property type="entry name" value="Di-copper centre-containing domain"/>
    <property type="match status" value="1"/>
</dbReference>
<dbReference type="Pfam" id="PF03722">
    <property type="entry name" value="Hemocyanin_N"/>
    <property type="match status" value="1"/>
</dbReference>
<evidence type="ECO:0000256" key="1">
    <source>
        <dbReference type="ARBA" id="ARBA00022761"/>
    </source>
</evidence>
<dbReference type="InterPro" id="IPR005204">
    <property type="entry name" value="Hemocyanin_N"/>
</dbReference>
<dbReference type="InterPro" id="IPR008922">
    <property type="entry name" value="Di-copper_centre_dom_sf"/>
</dbReference>
<dbReference type="Gene3D" id="1.20.1370.10">
    <property type="entry name" value="Hemocyanin, N-terminal domain"/>
    <property type="match status" value="1"/>
</dbReference>
<evidence type="ECO:0000313" key="5">
    <source>
        <dbReference type="EMBL" id="AAP45006.1"/>
    </source>
</evidence>
<dbReference type="AlphaFoldDB" id="Q7Z1F6"/>
<dbReference type="GO" id="GO:0005615">
    <property type="term" value="C:extracellular space"/>
    <property type="evidence" value="ECO:0007669"/>
    <property type="project" value="UniProtKB-ARBA"/>
</dbReference>
<dbReference type="PRINTS" id="PR00187">
    <property type="entry name" value="HAEMOCYANIN"/>
</dbReference>
<feature type="domain" description="Hemocyanin N-terminal" evidence="3">
    <location>
        <begin position="28"/>
        <end position="145"/>
    </location>
</feature>
<dbReference type="InterPro" id="IPR036697">
    <property type="entry name" value="Hemocyanin_N_sf"/>
</dbReference>
<evidence type="ECO:0000259" key="4">
    <source>
        <dbReference type="Pfam" id="PF03723"/>
    </source>
</evidence>
<reference evidence="5" key="1">
    <citation type="journal article" date="2004" name="Arch. Insect Biochem. Physiol.">
        <title>cDNA cloning, expression, and characterization of an arylphorin-like hexameric storage protein, AgeHex2, from the mulberry longicorn beetle, Apriona germari.</title>
        <authorList>
            <person name="Kim S.R."/>
            <person name="Lee K.S."/>
            <person name="Yoon H.J."/>
            <person name="Park N.S."/>
            <person name="Lee S.M."/>
            <person name="Je Y.H."/>
            <person name="Jin B.R."/>
            <person name="Sohn H.D."/>
        </authorList>
    </citation>
    <scope>NUCLEOTIDE SEQUENCE</scope>
</reference>
<dbReference type="EMBL" id="AY293287">
    <property type="protein sequence ID" value="AAP45006.1"/>
    <property type="molecule type" value="mRNA"/>
</dbReference>
<dbReference type="GO" id="GO:0045735">
    <property type="term" value="F:nutrient reservoir activity"/>
    <property type="evidence" value="ECO:0007669"/>
    <property type="project" value="UniProtKB-KW"/>
</dbReference>
<evidence type="ECO:0000259" key="2">
    <source>
        <dbReference type="Pfam" id="PF00372"/>
    </source>
</evidence>
<protein>
    <submittedName>
        <fullName evidence="5">Arylphorin-like hexameric storage protein 2</fullName>
    </submittedName>
</protein>
<proteinExistence type="evidence at transcript level"/>
<dbReference type="Pfam" id="PF03723">
    <property type="entry name" value="Hemocyanin_C"/>
    <property type="match status" value="1"/>
</dbReference>
<dbReference type="Pfam" id="PF00372">
    <property type="entry name" value="Hemocyanin_M"/>
    <property type="match status" value="1"/>
</dbReference>
<feature type="domain" description="Hemocyanin C-terminal" evidence="4">
    <location>
        <begin position="443"/>
        <end position="689"/>
    </location>
</feature>
<organism evidence="5">
    <name type="scientific">Apriona germarii</name>
    <name type="common">Mulberry longhorn beetle</name>
    <name type="synonym">Lamia germarii</name>
    <dbReference type="NCBI Taxonomy" id="157307"/>
    <lineage>
        <taxon>Eukaryota</taxon>
        <taxon>Metazoa</taxon>
        <taxon>Ecdysozoa</taxon>
        <taxon>Arthropoda</taxon>
        <taxon>Hexapoda</taxon>
        <taxon>Insecta</taxon>
        <taxon>Pterygota</taxon>
        <taxon>Neoptera</taxon>
        <taxon>Endopterygota</taxon>
        <taxon>Coleoptera</taxon>
        <taxon>Polyphaga</taxon>
        <taxon>Cucujiformia</taxon>
        <taxon>Chrysomeloidea</taxon>
        <taxon>Cerambycidae</taxon>
        <taxon>Lamiinae</taxon>
        <taxon>Batocerini</taxon>
        <taxon>Apriona</taxon>
    </lineage>
</organism>
<name>Q7Z1F6_APRGE</name>
<dbReference type="InterPro" id="IPR000896">
    <property type="entry name" value="Hemocyanin/hexamerin_mid_dom"/>
</dbReference>
<dbReference type="Gene3D" id="1.10.1280.10">
    <property type="entry name" value="Di-copper center containing domain from catechol oxidase"/>
    <property type="match status" value="1"/>
</dbReference>
<dbReference type="Gene3D" id="2.60.40.1520">
    <property type="entry name" value="Hemocyanin, C-terminal domain"/>
    <property type="match status" value="1"/>
</dbReference>
<dbReference type="SUPFAM" id="SSF48050">
    <property type="entry name" value="Hemocyanin, N-terminal domain"/>
    <property type="match status" value="1"/>
</dbReference>
<gene>
    <name evidence="5" type="primary">Hex2</name>
</gene>
<feature type="domain" description="Hemocyanin middle" evidence="2">
    <location>
        <begin position="150"/>
        <end position="430"/>
    </location>
</feature>
<keyword evidence="1" id="KW-0758">Storage protein</keyword>
<dbReference type="PANTHER" id="PTHR11511">
    <property type="entry name" value="LARVAL STORAGE PROTEIN/PHENOLOXIDASE"/>
    <property type="match status" value="1"/>
</dbReference>
<dbReference type="InterPro" id="IPR037020">
    <property type="entry name" value="Hemocyanin_C_sf"/>
</dbReference>
<dbReference type="InterPro" id="IPR014756">
    <property type="entry name" value="Ig_E-set"/>
</dbReference>
<dbReference type="InterPro" id="IPR013788">
    <property type="entry name" value="Hemocyanin/hexamerin"/>
</dbReference>